<name>A0A2H0YPM4_9BACT</name>
<dbReference type="Proteomes" id="UP000230088">
    <property type="component" value="Unassembled WGS sequence"/>
</dbReference>
<feature type="domain" description="Penicillin-binding protein dimerisation" evidence="5">
    <location>
        <begin position="49"/>
        <end position="180"/>
    </location>
</feature>
<feature type="domain" description="Penicillin-binding protein transpeptidase" evidence="4">
    <location>
        <begin position="235"/>
        <end position="539"/>
    </location>
</feature>
<dbReference type="EMBL" id="PEYD01000007">
    <property type="protein sequence ID" value="PIS39713.1"/>
    <property type="molecule type" value="Genomic_DNA"/>
</dbReference>
<dbReference type="InterPro" id="IPR012338">
    <property type="entry name" value="Beta-lactam/transpept-like"/>
</dbReference>
<evidence type="ECO:0008006" key="8">
    <source>
        <dbReference type="Google" id="ProtNLM"/>
    </source>
</evidence>
<accession>A0A2H0YPM4</accession>
<dbReference type="GO" id="GO:0005886">
    <property type="term" value="C:plasma membrane"/>
    <property type="evidence" value="ECO:0007669"/>
    <property type="project" value="TreeGrafter"/>
</dbReference>
<evidence type="ECO:0000256" key="2">
    <source>
        <dbReference type="ARBA" id="ARBA00023136"/>
    </source>
</evidence>
<evidence type="ECO:0000259" key="4">
    <source>
        <dbReference type="Pfam" id="PF00905"/>
    </source>
</evidence>
<reference evidence="7" key="1">
    <citation type="submission" date="2017-09" db="EMBL/GenBank/DDBJ databases">
        <title>Depth-based differentiation of microbial function through sediment-hosted aquifers and enrichment of novel symbionts in the deep terrestrial subsurface.</title>
        <authorList>
            <person name="Probst A.J."/>
            <person name="Ladd B."/>
            <person name="Jarett J.K."/>
            <person name="Geller-Mcgrath D.E."/>
            <person name="Sieber C.M.K."/>
            <person name="Emerson J.B."/>
            <person name="Anantharaman K."/>
            <person name="Thomas B.C."/>
            <person name="Malmstrom R."/>
            <person name="Stieglmeier M."/>
            <person name="Klingl A."/>
            <person name="Woyke T."/>
            <person name="Ryan C.M."/>
            <person name="Banfield J.F."/>
        </authorList>
    </citation>
    <scope>NUCLEOTIDE SEQUENCE [LARGE SCALE GENOMIC DNA]</scope>
</reference>
<dbReference type="Pfam" id="PF03717">
    <property type="entry name" value="PBP_dimer"/>
    <property type="match status" value="1"/>
</dbReference>
<keyword evidence="3" id="KW-0812">Transmembrane</keyword>
<sequence length="554" mass="62091">MSNWRLNLIFFLFVFFGLAIIGRLFYLQALKGDYYRAIAHGQQKTIKKVNGERGRIFFNGGQILAANEEGKFLYISPKEIEDKEETAKAISGIINFSETAILEKIKRDDYFKLLKPKLTVEEINSLKKLNLKGIYLGDSLFRNYPQASMASQVVGFLSGERGQYGVEGYYDERLKGKGGLMEKLRTPWGYLTSSIDRSAMRGDDIWLTINYNIQFRAEGLLQEAKKNLDIESGQIIVMEPSSGKILALANFPNFDPNQYQKYANEEKFALFQNSAIQKIFEPGSAFKPITMAAALEEGRITPQTTYVDEGKVQFNGRNLFNFAKKKWGERTMTEVLEKSINTGAVFAERQIGDEKFLKYIELFKFFEPTGVDLEGETFSINPGLKKGKEINFATAAFGQGIEMTLLQLSRAFSAIANGGKIMNPYIVEKIVGSNVTERKPEITSSVISAKTASQLTAMLVSVVENGYGKMAKVPGYYIAGKTGTAQVPYENKKGYSDKTIQSFIGFGPAFDPKFLILVKLDNPKARTAEYSAAPIFGDLAKYIIDYLEIPPDYE</sequence>
<gene>
    <name evidence="6" type="ORF">COT33_00505</name>
</gene>
<dbReference type="PANTHER" id="PTHR30627:SF1">
    <property type="entry name" value="PEPTIDOGLYCAN D,D-TRANSPEPTIDASE FTSI"/>
    <property type="match status" value="1"/>
</dbReference>
<proteinExistence type="predicted"/>
<evidence type="ECO:0000313" key="7">
    <source>
        <dbReference type="Proteomes" id="UP000230088"/>
    </source>
</evidence>
<dbReference type="Gene3D" id="3.40.710.10">
    <property type="entry name" value="DD-peptidase/beta-lactamase superfamily"/>
    <property type="match status" value="1"/>
</dbReference>
<dbReference type="InterPro" id="IPR050515">
    <property type="entry name" value="Beta-lactam/transpept"/>
</dbReference>
<dbReference type="InterPro" id="IPR005311">
    <property type="entry name" value="PBP_dimer"/>
</dbReference>
<dbReference type="Gene3D" id="3.30.450.330">
    <property type="match status" value="1"/>
</dbReference>
<dbReference type="SUPFAM" id="SSF56519">
    <property type="entry name" value="Penicillin binding protein dimerisation domain"/>
    <property type="match status" value="1"/>
</dbReference>
<evidence type="ECO:0000256" key="3">
    <source>
        <dbReference type="SAM" id="Phobius"/>
    </source>
</evidence>
<dbReference type="Gene3D" id="3.90.1310.10">
    <property type="entry name" value="Penicillin-binding protein 2a (Domain 2)"/>
    <property type="match status" value="1"/>
</dbReference>
<comment type="subcellular location">
    <subcellularLocation>
        <location evidence="1">Membrane</location>
    </subcellularLocation>
</comment>
<organism evidence="6 7">
    <name type="scientific">Candidatus Nealsonbacteria bacterium CG08_land_8_20_14_0_20_38_20</name>
    <dbReference type="NCBI Taxonomy" id="1974705"/>
    <lineage>
        <taxon>Bacteria</taxon>
        <taxon>Candidatus Nealsoniibacteriota</taxon>
    </lineage>
</organism>
<feature type="transmembrane region" description="Helical" evidence="3">
    <location>
        <begin position="6"/>
        <end position="26"/>
    </location>
</feature>
<dbReference type="PANTHER" id="PTHR30627">
    <property type="entry name" value="PEPTIDOGLYCAN D,D-TRANSPEPTIDASE"/>
    <property type="match status" value="1"/>
</dbReference>
<comment type="caution">
    <text evidence="6">The sequence shown here is derived from an EMBL/GenBank/DDBJ whole genome shotgun (WGS) entry which is preliminary data.</text>
</comment>
<evidence type="ECO:0000259" key="5">
    <source>
        <dbReference type="Pfam" id="PF03717"/>
    </source>
</evidence>
<dbReference type="SUPFAM" id="SSF56601">
    <property type="entry name" value="beta-lactamase/transpeptidase-like"/>
    <property type="match status" value="1"/>
</dbReference>
<dbReference type="InterPro" id="IPR001460">
    <property type="entry name" value="PCN-bd_Tpept"/>
</dbReference>
<dbReference type="GO" id="GO:0008658">
    <property type="term" value="F:penicillin binding"/>
    <property type="evidence" value="ECO:0007669"/>
    <property type="project" value="InterPro"/>
</dbReference>
<dbReference type="InterPro" id="IPR036138">
    <property type="entry name" value="PBP_dimer_sf"/>
</dbReference>
<evidence type="ECO:0000256" key="1">
    <source>
        <dbReference type="ARBA" id="ARBA00004370"/>
    </source>
</evidence>
<evidence type="ECO:0000313" key="6">
    <source>
        <dbReference type="EMBL" id="PIS39713.1"/>
    </source>
</evidence>
<dbReference type="AlphaFoldDB" id="A0A2H0YPM4"/>
<dbReference type="Pfam" id="PF00905">
    <property type="entry name" value="Transpeptidase"/>
    <property type="match status" value="1"/>
</dbReference>
<dbReference type="GO" id="GO:0071555">
    <property type="term" value="P:cell wall organization"/>
    <property type="evidence" value="ECO:0007669"/>
    <property type="project" value="TreeGrafter"/>
</dbReference>
<keyword evidence="3" id="KW-1133">Transmembrane helix</keyword>
<protein>
    <recommendedName>
        <fullName evidence="8">Penicillin-binding protein 2</fullName>
    </recommendedName>
</protein>
<keyword evidence="2 3" id="KW-0472">Membrane</keyword>